<dbReference type="PANTHER" id="PTHR43866:SF3">
    <property type="entry name" value="METHYLMALONATE-SEMIALDEHYDE DEHYDROGENASE [ACYLATING], MITOCHONDRIAL"/>
    <property type="match status" value="1"/>
</dbReference>
<dbReference type="Pfam" id="PF00171">
    <property type="entry name" value="Aldedh"/>
    <property type="match status" value="1"/>
</dbReference>
<comment type="caution">
    <text evidence="3">The sequence shown here is derived from an EMBL/GenBank/DDBJ whole genome shotgun (WGS) entry which is preliminary data.</text>
</comment>
<dbReference type="GO" id="GO:0005739">
    <property type="term" value="C:mitochondrion"/>
    <property type="evidence" value="ECO:0007669"/>
    <property type="project" value="TreeGrafter"/>
</dbReference>
<keyword evidence="4" id="KW-1185">Reference proteome</keyword>
<dbReference type="SUPFAM" id="SSF53720">
    <property type="entry name" value="ALDH-like"/>
    <property type="match status" value="1"/>
</dbReference>
<feature type="domain" description="Aldehyde dehydrogenase" evidence="2">
    <location>
        <begin position="31"/>
        <end position="492"/>
    </location>
</feature>
<sequence>MEASGHDARTTDASSALFFGVSYNFIGNSFVLSKSRTWMKVLDPASQSFITRVPESAAAEIQDAVAAATAAQPLWASTPLSTRRKTLLTLISILRQNASKIRHTLCVEVGKTLADADAEFERGIDALETACSIANENGGFHYINQSAEIYSITEPLGVCLTICPFNFPFLIPLWSIPYALITGNTVILKPSEQTPSVSQILAECILQAGFLPGIFNIVHGTAGVTSGLLSQPAIRVVNFVGSLAVGEQVYEHARATRKRIQVECNGKNHGVVLEDANKKKALYAIAGSAFGAAGQRCMSVAVAVFVGATKEWIDDLVEIAKMLVVGCGLDPLVEVGPVITIASKNRIEEIINAAESEGANVLLDGRNYKVAEYPDGNFIGPTILTNVHPHMTCYQEEIFGPVLCCIETANLDDAITLVNNNRYGNGCTLFTSNPMNARIFQHSVNVGQIGINVPIMAPSGPVLRTTNKDSFLGDLNMPGKTATQFYTLTKTVTTMWS</sequence>
<dbReference type="InterPro" id="IPR015590">
    <property type="entry name" value="Aldehyde_DH_dom"/>
</dbReference>
<dbReference type="NCBIfam" id="TIGR01722">
    <property type="entry name" value="MMSDH"/>
    <property type="match status" value="1"/>
</dbReference>
<dbReference type="RefSeq" id="XP_046069078.1">
    <property type="nucleotide sequence ID" value="XM_046216986.1"/>
</dbReference>
<reference evidence="3" key="1">
    <citation type="submission" date="2021-12" db="EMBL/GenBank/DDBJ databases">
        <title>Convergent genome expansion in fungi linked to evolution of root-endophyte symbiosis.</title>
        <authorList>
            <consortium name="DOE Joint Genome Institute"/>
            <person name="Ke Y.-H."/>
            <person name="Bonito G."/>
            <person name="Liao H.-L."/>
            <person name="Looney B."/>
            <person name="Rojas-Flechas A."/>
            <person name="Nash J."/>
            <person name="Hameed K."/>
            <person name="Schadt C."/>
            <person name="Martin F."/>
            <person name="Crous P.W."/>
            <person name="Miettinen O."/>
            <person name="Magnuson J.K."/>
            <person name="Labbe J."/>
            <person name="Jacobson D."/>
            <person name="Doktycz M.J."/>
            <person name="Veneault-Fourrey C."/>
            <person name="Kuo A."/>
            <person name="Mondo S."/>
            <person name="Calhoun S."/>
            <person name="Riley R."/>
            <person name="Ohm R."/>
            <person name="LaButti K."/>
            <person name="Andreopoulos B."/>
            <person name="Pangilinan J."/>
            <person name="Nolan M."/>
            <person name="Tritt A."/>
            <person name="Clum A."/>
            <person name="Lipzen A."/>
            <person name="Daum C."/>
            <person name="Barry K."/>
            <person name="Grigoriev I.V."/>
            <person name="Vilgalys R."/>
        </authorList>
    </citation>
    <scope>NUCLEOTIDE SEQUENCE</scope>
    <source>
        <strain evidence="3">PMI_201</strain>
    </source>
</reference>
<comment type="similarity">
    <text evidence="1">Belongs to the aldehyde dehydrogenase family.</text>
</comment>
<dbReference type="InterPro" id="IPR010061">
    <property type="entry name" value="MeMal-semiAld_DH"/>
</dbReference>
<dbReference type="Gene3D" id="3.40.605.10">
    <property type="entry name" value="Aldehyde Dehydrogenase, Chain A, domain 1"/>
    <property type="match status" value="1"/>
</dbReference>
<dbReference type="GO" id="GO:0004491">
    <property type="term" value="F:methylmalonate-semialdehyde dehydrogenase (acylating, NAD) activity"/>
    <property type="evidence" value="ECO:0007669"/>
    <property type="project" value="InterPro"/>
</dbReference>
<dbReference type="Gene3D" id="3.40.309.10">
    <property type="entry name" value="Aldehyde Dehydrogenase, Chain A, domain 2"/>
    <property type="match status" value="1"/>
</dbReference>
<dbReference type="GO" id="GO:0006574">
    <property type="term" value="P:L-valine catabolic process"/>
    <property type="evidence" value="ECO:0007669"/>
    <property type="project" value="TreeGrafter"/>
</dbReference>
<dbReference type="InterPro" id="IPR016162">
    <property type="entry name" value="Ald_DH_N"/>
</dbReference>
<organism evidence="3 4">
    <name type="scientific">Talaromyces proteolyticus</name>
    <dbReference type="NCBI Taxonomy" id="1131652"/>
    <lineage>
        <taxon>Eukaryota</taxon>
        <taxon>Fungi</taxon>
        <taxon>Dikarya</taxon>
        <taxon>Ascomycota</taxon>
        <taxon>Pezizomycotina</taxon>
        <taxon>Eurotiomycetes</taxon>
        <taxon>Eurotiomycetidae</taxon>
        <taxon>Eurotiales</taxon>
        <taxon>Trichocomaceae</taxon>
        <taxon>Talaromyces</taxon>
        <taxon>Talaromyces sect. Bacilispori</taxon>
    </lineage>
</organism>
<name>A0AAD4KNL1_9EURO</name>
<dbReference type="InterPro" id="IPR016161">
    <property type="entry name" value="Ald_DH/histidinol_DH"/>
</dbReference>
<dbReference type="GO" id="GO:0006210">
    <property type="term" value="P:thymine catabolic process"/>
    <property type="evidence" value="ECO:0007669"/>
    <property type="project" value="TreeGrafter"/>
</dbReference>
<dbReference type="EMBL" id="JAJTJA010000010">
    <property type="protein sequence ID" value="KAH8693205.1"/>
    <property type="molecule type" value="Genomic_DNA"/>
</dbReference>
<evidence type="ECO:0000259" key="2">
    <source>
        <dbReference type="Pfam" id="PF00171"/>
    </source>
</evidence>
<dbReference type="PANTHER" id="PTHR43866">
    <property type="entry name" value="MALONATE-SEMIALDEHYDE DEHYDROGENASE"/>
    <property type="match status" value="1"/>
</dbReference>
<dbReference type="GeneID" id="70247273"/>
<evidence type="ECO:0000313" key="3">
    <source>
        <dbReference type="EMBL" id="KAH8693205.1"/>
    </source>
</evidence>
<evidence type="ECO:0000256" key="1">
    <source>
        <dbReference type="ARBA" id="ARBA00009986"/>
    </source>
</evidence>
<proteinExistence type="inferred from homology"/>
<dbReference type="Proteomes" id="UP001201262">
    <property type="component" value="Unassembled WGS sequence"/>
</dbReference>
<protein>
    <submittedName>
        <fullName evidence="3">Methylmalonate-semialdehyde dehydrogenase</fullName>
    </submittedName>
</protein>
<evidence type="ECO:0000313" key="4">
    <source>
        <dbReference type="Proteomes" id="UP001201262"/>
    </source>
</evidence>
<accession>A0AAD4KNL1</accession>
<dbReference type="InterPro" id="IPR016163">
    <property type="entry name" value="Ald_DH_C"/>
</dbReference>
<dbReference type="FunFam" id="3.40.309.10:FF:000002">
    <property type="entry name" value="Methylmalonate-semialdehyde dehydrogenase (Acylating)"/>
    <property type="match status" value="1"/>
</dbReference>
<gene>
    <name evidence="3" type="ORF">BGW36DRAFT_386134</name>
</gene>
<dbReference type="AlphaFoldDB" id="A0AAD4KNL1"/>